<keyword evidence="5" id="KW-1133">Transmembrane helix</keyword>
<reference evidence="6 7" key="1">
    <citation type="journal article" date="2016" name="Nat. Commun.">
        <title>Thousands of microbial genomes shed light on interconnected biogeochemical processes in an aquifer system.</title>
        <authorList>
            <person name="Anantharaman K."/>
            <person name="Brown C.T."/>
            <person name="Hug L.A."/>
            <person name="Sharon I."/>
            <person name="Castelle C.J."/>
            <person name="Probst A.J."/>
            <person name="Thomas B.C."/>
            <person name="Singh A."/>
            <person name="Wilkins M.J."/>
            <person name="Karaoz U."/>
            <person name="Brodie E.L."/>
            <person name="Williams K.H."/>
            <person name="Hubbard S.S."/>
            <person name="Banfield J.F."/>
        </authorList>
    </citation>
    <scope>NUCLEOTIDE SEQUENCE [LARGE SCALE GENOMIC DNA]</scope>
</reference>
<comment type="caution">
    <text evidence="6">The sequence shown here is derived from an EMBL/GenBank/DDBJ whole genome shotgun (WGS) entry which is preliminary data.</text>
</comment>
<evidence type="ECO:0000256" key="5">
    <source>
        <dbReference type="SAM" id="Phobius"/>
    </source>
</evidence>
<name>A0A1G2IYZ1_9BACT</name>
<evidence type="ECO:0000256" key="1">
    <source>
        <dbReference type="ARBA" id="ARBA00003416"/>
    </source>
</evidence>
<dbReference type="PANTHER" id="PTHR30563:SF0">
    <property type="entry name" value="DNA RECOMBINATION PROTEIN RMUC"/>
    <property type="match status" value="1"/>
</dbReference>
<dbReference type="Pfam" id="PF02646">
    <property type="entry name" value="RmuC"/>
    <property type="match status" value="1"/>
</dbReference>
<proteinExistence type="inferred from homology"/>
<evidence type="ECO:0000256" key="4">
    <source>
        <dbReference type="ARBA" id="ARBA00023172"/>
    </source>
</evidence>
<dbReference type="InterPro" id="IPR003798">
    <property type="entry name" value="DNA_recombination_RmuC"/>
</dbReference>
<dbReference type="STRING" id="1802223.A2358_00065"/>
<dbReference type="EMBL" id="MHPJ01000004">
    <property type="protein sequence ID" value="OGZ79348.1"/>
    <property type="molecule type" value="Genomic_DNA"/>
</dbReference>
<feature type="transmembrane region" description="Helical" evidence="5">
    <location>
        <begin position="6"/>
        <end position="23"/>
    </location>
</feature>
<dbReference type="Proteomes" id="UP000178650">
    <property type="component" value="Unassembled WGS sequence"/>
</dbReference>
<evidence type="ECO:0000256" key="2">
    <source>
        <dbReference type="ARBA" id="ARBA00009840"/>
    </source>
</evidence>
<evidence type="ECO:0000313" key="7">
    <source>
        <dbReference type="Proteomes" id="UP000178650"/>
    </source>
</evidence>
<keyword evidence="3" id="KW-0175">Coiled coil</keyword>
<dbReference type="GO" id="GO:0006310">
    <property type="term" value="P:DNA recombination"/>
    <property type="evidence" value="ECO:0007669"/>
    <property type="project" value="UniProtKB-KW"/>
</dbReference>
<organism evidence="6 7">
    <name type="scientific">Candidatus Staskawiczbacteria bacterium RIFOXYB1_FULL_37_44</name>
    <dbReference type="NCBI Taxonomy" id="1802223"/>
    <lineage>
        <taxon>Bacteria</taxon>
        <taxon>Candidatus Staskawicziibacteriota</taxon>
    </lineage>
</organism>
<gene>
    <name evidence="6" type="ORF">A2358_00065</name>
</gene>
<keyword evidence="5" id="KW-0472">Membrane</keyword>
<evidence type="ECO:0008006" key="8">
    <source>
        <dbReference type="Google" id="ProtNLM"/>
    </source>
</evidence>
<dbReference type="PANTHER" id="PTHR30563">
    <property type="entry name" value="DNA RECOMBINATION PROTEIN RMUC"/>
    <property type="match status" value="1"/>
</dbReference>
<accession>A0A1G2IYZ1</accession>
<comment type="function">
    <text evidence="1">Involved in DNA recombination.</text>
</comment>
<dbReference type="AlphaFoldDB" id="A0A1G2IYZ1"/>
<keyword evidence="5" id="KW-0812">Transmembrane</keyword>
<keyword evidence="4" id="KW-0233">DNA recombination</keyword>
<comment type="similarity">
    <text evidence="2">Belongs to the RmuC family.</text>
</comment>
<evidence type="ECO:0000313" key="6">
    <source>
        <dbReference type="EMBL" id="OGZ79348.1"/>
    </source>
</evidence>
<sequence length="353" mass="39864">MDFIIIILIFIAAVLGVIIFFFVRHSFRRGGAGKSTDFLMLQQQIGQIAQAVDSKLSESNKNSQFQFSQSSKIIGDVMERLTKLDETNKQVLDFAGKLQDLQDILKNPKQRGVLGEYYLETLLKNVLPVGSYKMQYPLGIDDKTGKDLIVDAVVLIKDKIIPIDSKFSLENYNRIVEEKNIAEKEKLEKIFKADLKMRIDETAKYVKPSMGTMDFALMFIPHEAIYYDLLINQVGAIKVNTQDLVQYAFKEKHVVIVSPTTFLAYLQTILQGLNSLKIEESTKEIIKRVAMLKRHVLSQADFMKKMGVHLGNTVGSYNSANGELGKIDKDVARLTSGEASIEIDDVERPTLDE</sequence>
<evidence type="ECO:0000256" key="3">
    <source>
        <dbReference type="ARBA" id="ARBA00023054"/>
    </source>
</evidence>
<protein>
    <recommendedName>
        <fullName evidence="8">DNA recombination protein RmuC</fullName>
    </recommendedName>
</protein>